<name>W9GZQ9_9PROT</name>
<evidence type="ECO:0000256" key="1">
    <source>
        <dbReference type="SAM" id="SignalP"/>
    </source>
</evidence>
<dbReference type="Gene3D" id="2.160.20.120">
    <property type="match status" value="1"/>
</dbReference>
<feature type="signal peptide" evidence="1">
    <location>
        <begin position="1"/>
        <end position="27"/>
    </location>
</feature>
<keyword evidence="3" id="KW-1185">Reference proteome</keyword>
<reference evidence="2 3" key="1">
    <citation type="submission" date="2013-08" db="EMBL/GenBank/DDBJ databases">
        <title>The genome sequence of Skermanella stibiiresistens.</title>
        <authorList>
            <person name="Zhu W."/>
            <person name="Wang G."/>
        </authorList>
    </citation>
    <scope>NUCLEOTIDE SEQUENCE [LARGE SCALE GENOMIC DNA]</scope>
    <source>
        <strain evidence="2 3">SB22</strain>
    </source>
</reference>
<accession>W9GZQ9</accession>
<keyword evidence="1" id="KW-0732">Signal</keyword>
<sequence>MPPWNRLGRQLAAAVLTTGLVTGAAAAARDRASIDETFTAKAADLRGVAGHVHVRLHDGPGIRLKAEGPRSWMGELSRRTERGTLVVTAGSLSVASSGSSVNIASGFGARAVSQIGGFTLSSGDQGEDDLPEVELWVPRGTPLTATGMVGDWEIGDLKAPVRLDVSSGRVTAGAVTDGDLSVHGGGTVAVARVDGDLDADLAGAGGITVGGGKVGMLKASITGTGSIRVQAPVERADLSISGIGSIDVDRIREEPTVRVSGLGTVRTGSR</sequence>
<dbReference type="OrthoDB" id="7359442at2"/>
<dbReference type="RefSeq" id="WP_037457773.1">
    <property type="nucleotide sequence ID" value="NZ_AVFL01000021.1"/>
</dbReference>
<evidence type="ECO:0008006" key="4">
    <source>
        <dbReference type="Google" id="ProtNLM"/>
    </source>
</evidence>
<organism evidence="2 3">
    <name type="scientific">Skermanella stibiiresistens SB22</name>
    <dbReference type="NCBI Taxonomy" id="1385369"/>
    <lineage>
        <taxon>Bacteria</taxon>
        <taxon>Pseudomonadati</taxon>
        <taxon>Pseudomonadota</taxon>
        <taxon>Alphaproteobacteria</taxon>
        <taxon>Rhodospirillales</taxon>
        <taxon>Azospirillaceae</taxon>
        <taxon>Skermanella</taxon>
    </lineage>
</organism>
<gene>
    <name evidence="2" type="ORF">N825_15195</name>
</gene>
<protein>
    <recommendedName>
        <fullName evidence="4">Auto-transporter adhesin head GIN domain-containing protein</fullName>
    </recommendedName>
</protein>
<dbReference type="AlphaFoldDB" id="W9GZQ9"/>
<proteinExistence type="predicted"/>
<dbReference type="EMBL" id="AVFL01000021">
    <property type="protein sequence ID" value="EWY38076.1"/>
    <property type="molecule type" value="Genomic_DNA"/>
</dbReference>
<dbReference type="STRING" id="1385369.N825_15195"/>
<evidence type="ECO:0000313" key="2">
    <source>
        <dbReference type="EMBL" id="EWY38076.1"/>
    </source>
</evidence>
<comment type="caution">
    <text evidence="2">The sequence shown here is derived from an EMBL/GenBank/DDBJ whole genome shotgun (WGS) entry which is preliminary data.</text>
</comment>
<feature type="chain" id="PRO_5004921500" description="Auto-transporter adhesin head GIN domain-containing protein" evidence="1">
    <location>
        <begin position="28"/>
        <end position="270"/>
    </location>
</feature>
<evidence type="ECO:0000313" key="3">
    <source>
        <dbReference type="Proteomes" id="UP000019486"/>
    </source>
</evidence>
<dbReference type="Proteomes" id="UP000019486">
    <property type="component" value="Unassembled WGS sequence"/>
</dbReference>